<name>A0A1J4KE89_9EUKA</name>
<dbReference type="VEuPathDB" id="TrichDB:TRFO_21551"/>
<dbReference type="EMBL" id="MLAK01000637">
    <property type="protein sequence ID" value="OHT09507.1"/>
    <property type="molecule type" value="Genomic_DNA"/>
</dbReference>
<proteinExistence type="predicted"/>
<reference evidence="3" key="1">
    <citation type="submission" date="2016-10" db="EMBL/GenBank/DDBJ databases">
        <authorList>
            <person name="Benchimol M."/>
            <person name="Almeida L.G."/>
            <person name="Vasconcelos A.T."/>
            <person name="Perreira-Neves A."/>
            <person name="Rosa I.A."/>
            <person name="Tasca T."/>
            <person name="Bogo M.R."/>
            <person name="de Souza W."/>
        </authorList>
    </citation>
    <scope>NUCLEOTIDE SEQUENCE [LARGE SCALE GENOMIC DNA]</scope>
    <source>
        <strain evidence="3">K</strain>
    </source>
</reference>
<evidence type="ECO:0008006" key="5">
    <source>
        <dbReference type="Google" id="ProtNLM"/>
    </source>
</evidence>
<comment type="caution">
    <text evidence="3">The sequence shown here is derived from an EMBL/GenBank/DDBJ whole genome shotgun (WGS) entry which is preliminary data.</text>
</comment>
<evidence type="ECO:0000256" key="2">
    <source>
        <dbReference type="SAM" id="SignalP"/>
    </source>
</evidence>
<evidence type="ECO:0000256" key="1">
    <source>
        <dbReference type="SAM" id="Phobius"/>
    </source>
</evidence>
<accession>A0A1J4KE89</accession>
<sequence>MLFLLTYFLLQLSSCKVTTAYFCVDSQHSQKCKISHESYHHISSNEILLESLSVNGQNIVFQIFADVKIINQNHKFHNKISIHGNIESTITINLNDFQNASLSINNAKIINLGVSQINVFSLEFCNVSFVSKSPKILEISTQSFTSDGFSLKTIQTINTERLELSFSNDSFPHDIDFFVKKGSNLYSNENPQIIVSCHTSCDIIFGVNSLKFFFPIGSRQNFIKILSQNYPYIHIETDSDLVNIKCHSNLSPNSFLTPTINVLRGFCTIFGSEWPKQPLPINHHWEEGIFFDTNERVFLILLESESIIFISGSNIPVSIKSNDILYIHPSEKNCGISGKVFVQSPHDSIFPDVKEHSEFFIGEIVNLTENGCLNSNENNIKIVIGNCTNTFSFGGTSKFVCKSIDNTGGLIQHLVNLEEGGNITFSLRLNLNHVYHNILNLINYKPIGNKYKNNGQYNFSKFFTYIGDTLKYNRGKALALISLLKTLGNSINIIPKISTTGKHNIIVKRYDYMNALFYFNIFRYSKDLVCGNQNFNPDDWNIRFEDYIQDTSIPYFYYNNLNLNYTIKEYHSNQDSYCLRLKVTEYPDSAIEVLVFTDNNDIASPLSWLSGALITYISPKKLKKIKSLLCSETCKNIIIIIMNDLPNELNLNGIREDANILIIGASLGLISKITSGNFENLELTKLMPKVQIVHQKLNCLGALFCTIKNSEIQSNIFINIANTILHNNITIHSKEIITDVSSWKQISKPHVFDNLVLIPLDLDSMIFQIAHKVEFLKNKWRFTFANNSNFEMDYSSIINRFIILSGINQSIRLTVDKEAPENLLPFEFGYDVNFERNLSNYPGIPLLEDLNENPIRSNYFFENTISKLFKIPKLLTNFNIKLLNATLLETELLDSSDKIEEDFIFFEGDWNRIKSFQGKSLVFKSDSRKLTVSNFPQNLQNYINLISTQYIVFNDLKSKLFLNHTHLIYKEHEIIVPVNNEVIFSNITSLSKASTLSVIQKNGEEQQIIAKHMKSSIGSTSKYNNAKIEESLEVESDTLTIFNSISFSENAKIFYRYNFERSFPLVVIEEQLKEKPKSIILNYIPPISFPSYLSSDLSNVILNEDLFFFASRPEKILKIRTMINMCTEYSALFYFDSIDERFSQAKNLISLYCLYENGYTIFGLNLTENVIEGSIDKNSFSEKVILITVIPISFMMIVIIILVVLIAYKKNVCRRRVRIGSETSDPLTSDHPLHDIVKPFEEESE</sequence>
<evidence type="ECO:0000313" key="4">
    <source>
        <dbReference type="Proteomes" id="UP000179807"/>
    </source>
</evidence>
<evidence type="ECO:0000313" key="3">
    <source>
        <dbReference type="EMBL" id="OHT09507.1"/>
    </source>
</evidence>
<keyword evidence="1" id="KW-0812">Transmembrane</keyword>
<feature type="transmembrane region" description="Helical" evidence="1">
    <location>
        <begin position="1184"/>
        <end position="1208"/>
    </location>
</feature>
<protein>
    <recommendedName>
        <fullName evidence="5">IPT/TIG domain-containing protein</fullName>
    </recommendedName>
</protein>
<keyword evidence="1" id="KW-0472">Membrane</keyword>
<gene>
    <name evidence="3" type="ORF">TRFO_21551</name>
</gene>
<keyword evidence="1" id="KW-1133">Transmembrane helix</keyword>
<keyword evidence="4" id="KW-1185">Reference proteome</keyword>
<dbReference type="GeneID" id="94836746"/>
<organism evidence="3 4">
    <name type="scientific">Tritrichomonas foetus</name>
    <dbReference type="NCBI Taxonomy" id="1144522"/>
    <lineage>
        <taxon>Eukaryota</taxon>
        <taxon>Metamonada</taxon>
        <taxon>Parabasalia</taxon>
        <taxon>Tritrichomonadida</taxon>
        <taxon>Tritrichomonadidae</taxon>
        <taxon>Tritrichomonas</taxon>
    </lineage>
</organism>
<dbReference type="RefSeq" id="XP_068362643.1">
    <property type="nucleotide sequence ID" value="XM_068502042.1"/>
</dbReference>
<dbReference type="Proteomes" id="UP000179807">
    <property type="component" value="Unassembled WGS sequence"/>
</dbReference>
<feature type="chain" id="PRO_5012701257" description="IPT/TIG domain-containing protein" evidence="2">
    <location>
        <begin position="21"/>
        <end position="1245"/>
    </location>
</feature>
<dbReference type="AlphaFoldDB" id="A0A1J4KE89"/>
<feature type="signal peptide" evidence="2">
    <location>
        <begin position="1"/>
        <end position="20"/>
    </location>
</feature>
<keyword evidence="2" id="KW-0732">Signal</keyword>